<keyword evidence="2" id="KW-0235">DNA replication</keyword>
<dbReference type="OrthoDB" id="4414061at2"/>
<evidence type="ECO:0000256" key="3">
    <source>
        <dbReference type="ARBA" id="ARBA00049244"/>
    </source>
</evidence>
<dbReference type="SUPFAM" id="SSF56672">
    <property type="entry name" value="DNA/RNA polymerases"/>
    <property type="match status" value="1"/>
</dbReference>
<gene>
    <name evidence="6" type="ORF">E3T61_08550</name>
</gene>
<dbReference type="GO" id="GO:0003677">
    <property type="term" value="F:DNA binding"/>
    <property type="evidence" value="ECO:0007669"/>
    <property type="project" value="InterPro"/>
</dbReference>
<dbReference type="PANTHER" id="PTHR10133">
    <property type="entry name" value="DNA POLYMERASE I"/>
    <property type="match status" value="1"/>
</dbReference>
<dbReference type="RefSeq" id="WP_134640422.1">
    <property type="nucleotide sequence ID" value="NZ_SOHM01000015.1"/>
</dbReference>
<dbReference type="Gene3D" id="3.30.70.370">
    <property type="match status" value="1"/>
</dbReference>
<proteinExistence type="predicted"/>
<evidence type="ECO:0000256" key="4">
    <source>
        <dbReference type="SAM" id="MobiDB-lite"/>
    </source>
</evidence>
<keyword evidence="6" id="KW-0540">Nuclease</keyword>
<feature type="region of interest" description="Disordered" evidence="4">
    <location>
        <begin position="424"/>
        <end position="465"/>
    </location>
</feature>
<dbReference type="CDD" id="cd06444">
    <property type="entry name" value="DNA_pol_A"/>
    <property type="match status" value="1"/>
</dbReference>
<dbReference type="EMBL" id="SOHM01000015">
    <property type="protein sequence ID" value="TFD91735.1"/>
    <property type="molecule type" value="Genomic_DNA"/>
</dbReference>
<dbReference type="Pfam" id="PF00476">
    <property type="entry name" value="DNA_pol_A"/>
    <property type="match status" value="1"/>
</dbReference>
<dbReference type="NCBIfam" id="NF011538">
    <property type="entry name" value="PRK14975.1-1"/>
    <property type="match status" value="1"/>
</dbReference>
<keyword evidence="6" id="KW-0378">Hydrolase</keyword>
<name>A0A4V3IXP6_9MICO</name>
<comment type="caution">
    <text evidence="6">The sequence shown here is derived from an EMBL/GenBank/DDBJ whole genome shotgun (WGS) entry which is preliminary data.</text>
</comment>
<dbReference type="InterPro" id="IPR043502">
    <property type="entry name" value="DNA/RNA_pol_sf"/>
</dbReference>
<evidence type="ECO:0000259" key="5">
    <source>
        <dbReference type="SMART" id="SM00482"/>
    </source>
</evidence>
<accession>A0A4V3IXP6</accession>
<sequence length="584" mass="62204">MYILVTGSTSGRFRVQELDSAGAATGLDRRLTTPEFLALVRERDHDVVRWVWADTARIYPVVLRGNARVARCHDLRLCHVILRNSALTGGSVLANAPASRWDAPTAAAAEPAAAGATLFEMDLGAAEYDGVGHDGAGALPDDALAEFQAQLMAIRTCSDPGRLRLLLAAESVGALIAAEMQFAGLPWRSAIHDSLLTAELGPRVAAGSRPARLEELAARIRADLGDPSVNPDSPPELLKALNRAGLGVASTRAWELEKLDHPVIEPLLRYKKLSRLLAANGWYWMESWIINDRFHPEYLPGGVVTGRWATRGGGALQLPKQIRGAVVADPGWSFVVADAAQLEPRILAALSADTAMAAAGRGTDLYAGIVASGVVETRAHAKVAMLGAMYGATSGESGRLLPRLARAYPRALALTETAARAGERGDVVSTRLGRSSPRPGSGWQDDQARASEAGATTADERRARSQARDWGRFTRNFIVQGSAAEWALCWMAEIRKGLTALSAPAEDTGAAVQGRTTRGEFEVAPHLVFFLHDEVIVHTPAALADDVARIVTEAAGAAGRLLFGDFPVDFPLTCVVVDSYADAK</sequence>
<evidence type="ECO:0000256" key="2">
    <source>
        <dbReference type="ARBA" id="ARBA00022705"/>
    </source>
</evidence>
<dbReference type="AlphaFoldDB" id="A0A4V3IXP6"/>
<evidence type="ECO:0000313" key="7">
    <source>
        <dbReference type="Proteomes" id="UP000298468"/>
    </source>
</evidence>
<protein>
    <recommendedName>
        <fullName evidence="1">DNA-directed DNA polymerase</fullName>
        <ecNumber evidence="1">2.7.7.7</ecNumber>
    </recommendedName>
</protein>
<dbReference type="EC" id="2.7.7.7" evidence="1"/>
<reference evidence="6 7" key="1">
    <citation type="submission" date="2019-03" db="EMBL/GenBank/DDBJ databases">
        <title>Genomics of glacier-inhabiting Cryobacterium strains.</title>
        <authorList>
            <person name="Liu Q."/>
            <person name="Xin Y.-H."/>
        </authorList>
    </citation>
    <scope>NUCLEOTIDE SEQUENCE [LARGE SCALE GENOMIC DNA]</scope>
    <source>
        <strain evidence="6 7">Sr59</strain>
    </source>
</reference>
<dbReference type="InterPro" id="IPR001098">
    <property type="entry name" value="DNA-dir_DNA_pol_A_palm_dom"/>
</dbReference>
<dbReference type="GO" id="GO:0006261">
    <property type="term" value="P:DNA-templated DNA replication"/>
    <property type="evidence" value="ECO:0007669"/>
    <property type="project" value="InterPro"/>
</dbReference>
<keyword evidence="7" id="KW-1185">Reference proteome</keyword>
<dbReference type="Gene3D" id="1.10.150.20">
    <property type="entry name" value="5' to 3' exonuclease, C-terminal subdomain"/>
    <property type="match status" value="1"/>
</dbReference>
<dbReference type="SMART" id="SM00482">
    <property type="entry name" value="POLAc"/>
    <property type="match status" value="1"/>
</dbReference>
<evidence type="ECO:0000313" key="6">
    <source>
        <dbReference type="EMBL" id="TFD91735.1"/>
    </source>
</evidence>
<evidence type="ECO:0000256" key="1">
    <source>
        <dbReference type="ARBA" id="ARBA00012417"/>
    </source>
</evidence>
<dbReference type="GO" id="GO:0004527">
    <property type="term" value="F:exonuclease activity"/>
    <property type="evidence" value="ECO:0007669"/>
    <property type="project" value="UniProtKB-KW"/>
</dbReference>
<comment type="catalytic activity">
    <reaction evidence="3">
        <text>DNA(n) + a 2'-deoxyribonucleoside 5'-triphosphate = DNA(n+1) + diphosphate</text>
        <dbReference type="Rhea" id="RHEA:22508"/>
        <dbReference type="Rhea" id="RHEA-COMP:17339"/>
        <dbReference type="Rhea" id="RHEA-COMP:17340"/>
        <dbReference type="ChEBI" id="CHEBI:33019"/>
        <dbReference type="ChEBI" id="CHEBI:61560"/>
        <dbReference type="ChEBI" id="CHEBI:173112"/>
        <dbReference type="EC" id="2.7.7.7"/>
    </reaction>
</comment>
<feature type="domain" description="DNA-directed DNA polymerase family A palm" evidence="5">
    <location>
        <begin position="319"/>
        <end position="543"/>
    </location>
</feature>
<dbReference type="Proteomes" id="UP000298468">
    <property type="component" value="Unassembled WGS sequence"/>
</dbReference>
<keyword evidence="6" id="KW-0269">Exonuclease</keyword>
<dbReference type="InterPro" id="IPR002298">
    <property type="entry name" value="DNA_polymerase_A"/>
</dbReference>
<dbReference type="GO" id="GO:0006302">
    <property type="term" value="P:double-strand break repair"/>
    <property type="evidence" value="ECO:0007669"/>
    <property type="project" value="TreeGrafter"/>
</dbReference>
<dbReference type="GO" id="GO:0003887">
    <property type="term" value="F:DNA-directed DNA polymerase activity"/>
    <property type="evidence" value="ECO:0007669"/>
    <property type="project" value="UniProtKB-EC"/>
</dbReference>
<organism evidence="6 7">
    <name type="scientific">Cryobacterium lactosi</name>
    <dbReference type="NCBI Taxonomy" id="1259202"/>
    <lineage>
        <taxon>Bacteria</taxon>
        <taxon>Bacillati</taxon>
        <taxon>Actinomycetota</taxon>
        <taxon>Actinomycetes</taxon>
        <taxon>Micrococcales</taxon>
        <taxon>Microbacteriaceae</taxon>
        <taxon>Cryobacterium</taxon>
    </lineage>
</organism>
<dbReference type="PANTHER" id="PTHR10133:SF27">
    <property type="entry name" value="DNA POLYMERASE NU"/>
    <property type="match status" value="1"/>
</dbReference>